<evidence type="ECO:0000313" key="5">
    <source>
        <dbReference type="EMBL" id="KAJ4355947.1"/>
    </source>
</evidence>
<dbReference type="InterPro" id="IPR001138">
    <property type="entry name" value="Zn2Cys6_DnaBD"/>
</dbReference>
<evidence type="ECO:0000259" key="4">
    <source>
        <dbReference type="PROSITE" id="PS50048"/>
    </source>
</evidence>
<dbReference type="SUPFAM" id="SSF48056">
    <property type="entry name" value="Di-copper centre-containing domain"/>
    <property type="match status" value="1"/>
</dbReference>
<dbReference type="GeneID" id="80907502"/>
<organism evidence="5 6">
    <name type="scientific">Didymosphaeria variabile</name>
    <dbReference type="NCBI Taxonomy" id="1932322"/>
    <lineage>
        <taxon>Eukaryota</taxon>
        <taxon>Fungi</taxon>
        <taxon>Dikarya</taxon>
        <taxon>Ascomycota</taxon>
        <taxon>Pezizomycotina</taxon>
        <taxon>Dothideomycetes</taxon>
        <taxon>Pleosporomycetidae</taxon>
        <taxon>Pleosporales</taxon>
        <taxon>Massarineae</taxon>
        <taxon>Didymosphaeriaceae</taxon>
        <taxon>Didymosphaeria</taxon>
    </lineage>
</organism>
<evidence type="ECO:0000256" key="2">
    <source>
        <dbReference type="ARBA" id="ARBA00023002"/>
    </source>
</evidence>
<dbReference type="Gene3D" id="4.10.240.10">
    <property type="entry name" value="Zn(2)-C6 fungal-type DNA-binding domain"/>
    <property type="match status" value="1"/>
</dbReference>
<keyword evidence="1" id="KW-0479">Metal-binding</keyword>
<reference evidence="5" key="1">
    <citation type="submission" date="2022-10" db="EMBL/GenBank/DDBJ databases">
        <title>Tapping the CABI collections for fungal endophytes: first genome assemblies for Collariella, Neodidymelliopsis, Ascochyta clinopodiicola, Didymella pomorum, Didymosphaeria variabile, Neocosmospora piperis and Neocucurbitaria cava.</title>
        <authorList>
            <person name="Hill R."/>
        </authorList>
    </citation>
    <scope>NUCLEOTIDE SEQUENCE</scope>
    <source>
        <strain evidence="5">IMI 356815</strain>
    </source>
</reference>
<dbReference type="Gene3D" id="1.10.1280.10">
    <property type="entry name" value="Di-copper center containing domain from catechol oxidase"/>
    <property type="match status" value="1"/>
</dbReference>
<dbReference type="PROSITE" id="PS00498">
    <property type="entry name" value="TYROSINASE_2"/>
    <property type="match status" value="1"/>
</dbReference>
<dbReference type="RefSeq" id="XP_056073073.1">
    <property type="nucleotide sequence ID" value="XM_056212765.1"/>
</dbReference>
<gene>
    <name evidence="5" type="ORF">N0V89_003972</name>
</gene>
<dbReference type="InterPro" id="IPR036864">
    <property type="entry name" value="Zn2-C6_fun-type_DNA-bd_sf"/>
</dbReference>
<keyword evidence="6" id="KW-1185">Reference proteome</keyword>
<sequence>MAAPQVCLTCKGRKKKCDKRLPRCGYCEQNNKACFYDYGGTPDSSSPTLATESTVAYTLPQTKPTVSIGSIHDSKFLDATIPQEVLQIIEATQQSIEDITARYFNGLYLWVPFLCPDRFSKDLFQFRAAPTAEFSLLLLCMCLVTYDPAQAIQPEVEQAALYFHAKTLFNQIQILRYPAVHPIQAGLLISVYEYAHGRPDIALATVDHCARMAYRIGMNKKPTRLGWNEGWNTWWAIVIFERIFYCESTFTEIPMVTTAPDDTDLLPHEVGDFDLELGLNPGCRVAPVSQVGIGCLGRTAQAAYLLDRVIQTIRAIAITTADQIANLIYLDGELQRLLSVAMNKCHGERGGHCGAVGASIRALSMLHQHILHLEATATNSKWRDHSQAALDTVAQMVVDISRSHYGISYAQVDIISPVCNYILRHTLEHIYEKRYADSKAWFEDSDALRESLAKLDRRWSFDKGTFSSTERKTSVTSIDRRTKSDAHHEVRPRIVQLSDKCNCTVKNMGKRRSWDELDETTRLDYIRAVNCLAAKPALTDKNLAPGAVNRLDDFTYIHINQTNIIHGSGYLLPWHRMFLWQFEQAMRNECGYKGYLPYWDNARFSEDPLNSAVWSGSEYGFGGNGIDLHLKPQTFVFPGLTKPFKLPMPGGTGGGCVTDGPFTNFTISLGPVVKPFIDKNNTYGYEPNPRCLSRNFDPTSSKGVLTWANATTIVSSHNIAQLRGTVEGLWHKNSHTYIGGEGADPFSTTNDPAFYLLHTQIDRLWGIWQGQDLKNREYAIDGNRTFLGIPLDYAPDVPPSLATIDDAMDMGLGFKPKTKEGMPMTKGGFCYIYE</sequence>
<evidence type="ECO:0000256" key="3">
    <source>
        <dbReference type="ARBA" id="ARBA00023242"/>
    </source>
</evidence>
<dbReference type="SMART" id="SM00066">
    <property type="entry name" value="GAL4"/>
    <property type="match status" value="1"/>
</dbReference>
<dbReference type="SUPFAM" id="SSF57701">
    <property type="entry name" value="Zn2/Cys6 DNA-binding domain"/>
    <property type="match status" value="1"/>
</dbReference>
<dbReference type="CDD" id="cd12148">
    <property type="entry name" value="fungal_TF_MHR"/>
    <property type="match status" value="1"/>
</dbReference>
<name>A0A9W9CD07_9PLEO</name>
<dbReference type="GO" id="GO:0000981">
    <property type="term" value="F:DNA-binding transcription factor activity, RNA polymerase II-specific"/>
    <property type="evidence" value="ECO:0007669"/>
    <property type="project" value="InterPro"/>
</dbReference>
<dbReference type="Pfam" id="PF00172">
    <property type="entry name" value="Zn_clus"/>
    <property type="match status" value="1"/>
</dbReference>
<dbReference type="InterPro" id="IPR008922">
    <property type="entry name" value="Di-copper_centre_dom_sf"/>
</dbReference>
<evidence type="ECO:0000256" key="1">
    <source>
        <dbReference type="ARBA" id="ARBA00022723"/>
    </source>
</evidence>
<keyword evidence="2" id="KW-0560">Oxidoreductase</keyword>
<dbReference type="InterPro" id="IPR002227">
    <property type="entry name" value="Tyrosinase_Cu-bd"/>
</dbReference>
<dbReference type="PANTHER" id="PTHR11474:SF125">
    <property type="entry name" value="N-ACETYL-6-HYDROXYTRYPTOPHAN OXIDASE IVOB-RELATED"/>
    <property type="match status" value="1"/>
</dbReference>
<accession>A0A9W9CD07</accession>
<dbReference type="PRINTS" id="PR00092">
    <property type="entry name" value="TYROSINASE"/>
</dbReference>
<dbReference type="OrthoDB" id="3862662at2759"/>
<dbReference type="PANTHER" id="PTHR11474">
    <property type="entry name" value="TYROSINASE FAMILY MEMBER"/>
    <property type="match status" value="1"/>
</dbReference>
<feature type="domain" description="Zn(2)-C6 fungal-type" evidence="4">
    <location>
        <begin position="6"/>
        <end position="36"/>
    </location>
</feature>
<keyword evidence="3" id="KW-0539">Nucleus</keyword>
<dbReference type="InterPro" id="IPR050316">
    <property type="entry name" value="Tyrosinase/Hemocyanin"/>
</dbReference>
<dbReference type="AlphaFoldDB" id="A0A9W9CD07"/>
<protein>
    <recommendedName>
        <fullName evidence="4">Zn(2)-C6 fungal-type domain-containing protein</fullName>
    </recommendedName>
</protein>
<dbReference type="PROSITE" id="PS00463">
    <property type="entry name" value="ZN2_CY6_FUNGAL_1"/>
    <property type="match status" value="1"/>
</dbReference>
<dbReference type="EMBL" id="JAPEUX010000003">
    <property type="protein sequence ID" value="KAJ4355947.1"/>
    <property type="molecule type" value="Genomic_DNA"/>
</dbReference>
<dbReference type="PROSITE" id="PS50048">
    <property type="entry name" value="ZN2_CY6_FUNGAL_2"/>
    <property type="match status" value="1"/>
</dbReference>
<dbReference type="GO" id="GO:0008270">
    <property type="term" value="F:zinc ion binding"/>
    <property type="evidence" value="ECO:0007669"/>
    <property type="project" value="InterPro"/>
</dbReference>
<dbReference type="GO" id="GO:0016491">
    <property type="term" value="F:oxidoreductase activity"/>
    <property type="evidence" value="ECO:0007669"/>
    <property type="project" value="UniProtKB-KW"/>
</dbReference>
<proteinExistence type="predicted"/>
<evidence type="ECO:0000313" key="6">
    <source>
        <dbReference type="Proteomes" id="UP001140513"/>
    </source>
</evidence>
<comment type="caution">
    <text evidence="5">The sequence shown here is derived from an EMBL/GenBank/DDBJ whole genome shotgun (WGS) entry which is preliminary data.</text>
</comment>
<dbReference type="CDD" id="cd00067">
    <property type="entry name" value="GAL4"/>
    <property type="match status" value="1"/>
</dbReference>
<dbReference type="Proteomes" id="UP001140513">
    <property type="component" value="Unassembled WGS sequence"/>
</dbReference>
<dbReference type="Pfam" id="PF00264">
    <property type="entry name" value="Tyrosinase"/>
    <property type="match status" value="1"/>
</dbReference>